<feature type="signal peptide" evidence="1">
    <location>
        <begin position="1"/>
        <end position="18"/>
    </location>
</feature>
<organism evidence="3 4">
    <name type="scientific">Paludibaculum fermentans</name>
    <dbReference type="NCBI Taxonomy" id="1473598"/>
    <lineage>
        <taxon>Bacteria</taxon>
        <taxon>Pseudomonadati</taxon>
        <taxon>Acidobacteriota</taxon>
        <taxon>Terriglobia</taxon>
        <taxon>Bryobacterales</taxon>
        <taxon>Bryobacteraceae</taxon>
        <taxon>Paludibaculum</taxon>
    </lineage>
</organism>
<sequence>MISLAVLSCALAAPAAGAAISWNAAYFNDAGLSAGDYGKFQSTINTALNYYSTKFQSPNAVTVNIEFHAGTTGLGTTNSYSNTITYAAYRSALASTGTSANDATVLSTLPGTAANPVNGNTDMDLSLPLLRALGFSEGNLAVPWDASVDLNVGLMTLDRSGAMIPGSYDLLQVTYHELNEVMGFLTALNGVPNSPVTVPSGPIQTADLFRFSAPGVRTFTSDPNQPAYFSINNGVTLLANYNVSDGGDRQDFNGSPSPSVQDAFSTPDIRLNNGLAEETFLDAIGYNVAPSAVPEPSTFAMLGLGGVFLVIARRRRGNQ</sequence>
<gene>
    <name evidence="3" type="ORF">IRI77_10680</name>
</gene>
<keyword evidence="1" id="KW-0732">Signal</keyword>
<dbReference type="NCBIfam" id="TIGR02595">
    <property type="entry name" value="PEP_CTERM"/>
    <property type="match status" value="1"/>
</dbReference>
<dbReference type="RefSeq" id="WP_194452056.1">
    <property type="nucleotide sequence ID" value="NZ_CP063849.1"/>
</dbReference>
<accession>A0A7S7NV43</accession>
<dbReference type="AlphaFoldDB" id="A0A7S7NV43"/>
<dbReference type="Pfam" id="PF07589">
    <property type="entry name" value="PEP-CTERM"/>
    <property type="match status" value="1"/>
</dbReference>
<dbReference type="NCBIfam" id="NF038122">
    <property type="entry name" value="metallo_LGF"/>
    <property type="match status" value="1"/>
</dbReference>
<dbReference type="EMBL" id="CP063849">
    <property type="protein sequence ID" value="QOY90392.1"/>
    <property type="molecule type" value="Genomic_DNA"/>
</dbReference>
<keyword evidence="4" id="KW-1185">Reference proteome</keyword>
<evidence type="ECO:0000256" key="1">
    <source>
        <dbReference type="SAM" id="SignalP"/>
    </source>
</evidence>
<name>A0A7S7NV43_PALFE</name>
<dbReference type="KEGG" id="pfer:IRI77_10680"/>
<reference evidence="3 4" key="1">
    <citation type="submission" date="2020-10" db="EMBL/GenBank/DDBJ databases">
        <title>Complete genome sequence of Paludibaculum fermentans P105T, a facultatively anaerobic acidobacterium capable of dissimilatory Fe(III) reduction.</title>
        <authorList>
            <person name="Dedysh S.N."/>
            <person name="Beletsky A.V."/>
            <person name="Kulichevskaya I.S."/>
            <person name="Mardanov A.V."/>
            <person name="Ravin N.V."/>
        </authorList>
    </citation>
    <scope>NUCLEOTIDE SEQUENCE [LARGE SCALE GENOMIC DNA]</scope>
    <source>
        <strain evidence="3 4">P105</strain>
    </source>
</reference>
<dbReference type="Proteomes" id="UP000593892">
    <property type="component" value="Chromosome"/>
</dbReference>
<protein>
    <submittedName>
        <fullName evidence="3">PEP-CTERM sorting domain-containing protein</fullName>
    </submittedName>
</protein>
<proteinExistence type="predicted"/>
<feature type="chain" id="PRO_5032621379" evidence="1">
    <location>
        <begin position="19"/>
        <end position="319"/>
    </location>
</feature>
<evidence type="ECO:0000259" key="2">
    <source>
        <dbReference type="Pfam" id="PF07589"/>
    </source>
</evidence>
<dbReference type="InterPro" id="IPR013424">
    <property type="entry name" value="Ice-binding_C"/>
</dbReference>
<evidence type="ECO:0000313" key="4">
    <source>
        <dbReference type="Proteomes" id="UP000593892"/>
    </source>
</evidence>
<evidence type="ECO:0000313" key="3">
    <source>
        <dbReference type="EMBL" id="QOY90392.1"/>
    </source>
</evidence>
<feature type="domain" description="Ice-binding protein C-terminal" evidence="2">
    <location>
        <begin position="292"/>
        <end position="316"/>
    </location>
</feature>